<dbReference type="Pfam" id="PF07690">
    <property type="entry name" value="MFS_1"/>
    <property type="match status" value="1"/>
</dbReference>
<evidence type="ECO:0000313" key="10">
    <source>
        <dbReference type="Proteomes" id="UP001519921"/>
    </source>
</evidence>
<feature type="transmembrane region" description="Helical" evidence="7">
    <location>
        <begin position="30"/>
        <end position="48"/>
    </location>
</feature>
<sequence length="474" mass="52162">MSKLTSFFSINKKEVTLSIEDQRKMWLKEFLKAFLVVFSVYASMYLIRNNLKAGQPLLKEQLGFTTSELGYIGFGFSITYALGKTLLGYFIDGKNAKRIVSFLLMMSATMVFVIGIMLISGNKCTGVVLLLWGLSGFFQAPGGPSAYSTITRWTPTNKRGRYLGFWNMSHNIGGALAGMLALWGANKFFHGNVAGMFIVPSIIAAIIGFTMLFVGKDEPEELGWNSAEEIFGEVKAENSAELDKMSKFEVFKKYVLKNPWIWILCVANVFVYIVRIGIDNWAPLYVTEQLHFGMGDAVNTIFYFEIGALIGSLSWGFISDLLKGRRAIVAVFCLVLTGFAVLGYRYATSVAMVNVSLFFLGALIFGPQLLIGVSLVGFAPKKAIAVANGLSGTFGYLFGDSTAKVMLAKIADPKSSGINIGGMYFHGWNDVFVIFYGALTIGICLLLIVAYAEEKKIRGINKVENEDEMVELVA</sequence>
<protein>
    <submittedName>
        <fullName evidence="9">Hexose-6-phosphate:phosphate antiporter</fullName>
    </submittedName>
</protein>
<dbReference type="InterPro" id="IPR051337">
    <property type="entry name" value="OPA_Antiporter"/>
</dbReference>
<feature type="transmembrane region" description="Helical" evidence="7">
    <location>
        <begin position="127"/>
        <end position="150"/>
    </location>
</feature>
<keyword evidence="3" id="KW-0813">Transport</keyword>
<feature type="transmembrane region" description="Helical" evidence="7">
    <location>
        <begin position="189"/>
        <end position="214"/>
    </location>
</feature>
<evidence type="ECO:0000256" key="2">
    <source>
        <dbReference type="ARBA" id="ARBA00009598"/>
    </source>
</evidence>
<evidence type="ECO:0000259" key="8">
    <source>
        <dbReference type="PROSITE" id="PS50850"/>
    </source>
</evidence>
<dbReference type="PROSITE" id="PS50850">
    <property type="entry name" value="MFS"/>
    <property type="match status" value="1"/>
</dbReference>
<dbReference type="SUPFAM" id="SSF103473">
    <property type="entry name" value="MFS general substrate transporter"/>
    <property type="match status" value="1"/>
</dbReference>
<dbReference type="PANTHER" id="PTHR43826:SF9">
    <property type="entry name" value="PROTEIN, PUTATIVE-RELATED"/>
    <property type="match status" value="1"/>
</dbReference>
<dbReference type="PANTHER" id="PTHR43826">
    <property type="entry name" value="GLUCOSE-6-PHOSPHATE EXCHANGER SLC37A4"/>
    <property type="match status" value="1"/>
</dbReference>
<feature type="transmembrane region" description="Helical" evidence="7">
    <location>
        <begin position="99"/>
        <end position="121"/>
    </location>
</feature>
<evidence type="ECO:0000256" key="3">
    <source>
        <dbReference type="ARBA" id="ARBA00022448"/>
    </source>
</evidence>
<evidence type="ECO:0000256" key="1">
    <source>
        <dbReference type="ARBA" id="ARBA00004651"/>
    </source>
</evidence>
<dbReference type="NCBIfam" id="NF007107">
    <property type="entry name" value="PRK09556.1"/>
    <property type="match status" value="1"/>
</dbReference>
<feature type="transmembrane region" description="Helical" evidence="7">
    <location>
        <begin position="383"/>
        <end position="399"/>
    </location>
</feature>
<evidence type="ECO:0000313" key="9">
    <source>
        <dbReference type="EMBL" id="MBW6410236.1"/>
    </source>
</evidence>
<comment type="caution">
    <text evidence="9">The sequence shown here is derived from an EMBL/GenBank/DDBJ whole genome shotgun (WGS) entry which is preliminary data.</text>
</comment>
<dbReference type="InterPro" id="IPR036259">
    <property type="entry name" value="MFS_trans_sf"/>
</dbReference>
<dbReference type="InterPro" id="IPR011701">
    <property type="entry name" value="MFS"/>
</dbReference>
<feature type="transmembrane region" description="Helical" evidence="7">
    <location>
        <begin position="162"/>
        <end position="183"/>
    </location>
</feature>
<feature type="transmembrane region" description="Helical" evidence="7">
    <location>
        <begin position="431"/>
        <end position="452"/>
    </location>
</feature>
<keyword evidence="6 7" id="KW-0472">Membrane</keyword>
<comment type="similarity">
    <text evidence="2">Belongs to the major facilitator superfamily. Organophosphate:Pi antiporter (OPA) (TC 2.A.1.4) family.</text>
</comment>
<name>A0ABS7ARD8_9CLOT</name>
<evidence type="ECO:0000256" key="7">
    <source>
        <dbReference type="SAM" id="Phobius"/>
    </source>
</evidence>
<accession>A0ABS7ARD8</accession>
<reference evidence="9 10" key="1">
    <citation type="submission" date="2021-07" db="EMBL/GenBank/DDBJ databases">
        <title>Clostridium weizhouense sp. nov., an anaerobic bacterium isolated from activated sludge of Petroleum wastewater.</title>
        <authorList>
            <person name="Li Q."/>
        </authorList>
    </citation>
    <scope>NUCLEOTIDE SEQUENCE [LARGE SCALE GENOMIC DNA]</scope>
    <source>
        <strain evidence="9 10">YB-6</strain>
    </source>
</reference>
<evidence type="ECO:0000256" key="4">
    <source>
        <dbReference type="ARBA" id="ARBA00022692"/>
    </source>
</evidence>
<keyword evidence="5 7" id="KW-1133">Transmembrane helix</keyword>
<dbReference type="RefSeq" id="WP_219779386.1">
    <property type="nucleotide sequence ID" value="NZ_JAHXPT010000006.1"/>
</dbReference>
<feature type="domain" description="Major facilitator superfamily (MFS) profile" evidence="8">
    <location>
        <begin position="29"/>
        <end position="454"/>
    </location>
</feature>
<comment type="subcellular location">
    <subcellularLocation>
        <location evidence="1">Cell membrane</location>
        <topology evidence="1">Multi-pass membrane protein</topology>
    </subcellularLocation>
</comment>
<keyword evidence="4 7" id="KW-0812">Transmembrane</keyword>
<dbReference type="InterPro" id="IPR020846">
    <property type="entry name" value="MFS_dom"/>
</dbReference>
<dbReference type="PROSITE" id="PS00942">
    <property type="entry name" value="GLPT"/>
    <property type="match status" value="1"/>
</dbReference>
<dbReference type="InterPro" id="IPR021159">
    <property type="entry name" value="Sugar-P_transporter_CS"/>
</dbReference>
<feature type="transmembrane region" description="Helical" evidence="7">
    <location>
        <begin position="327"/>
        <end position="347"/>
    </location>
</feature>
<dbReference type="InterPro" id="IPR000849">
    <property type="entry name" value="Sugar_P_transporter"/>
</dbReference>
<gene>
    <name evidence="9" type="primary">uhpT</name>
    <name evidence="9" type="ORF">KYD98_09025</name>
</gene>
<dbReference type="Gene3D" id="1.20.1250.20">
    <property type="entry name" value="MFS general substrate transporter like domains"/>
    <property type="match status" value="2"/>
</dbReference>
<feature type="transmembrane region" description="Helical" evidence="7">
    <location>
        <begin position="298"/>
        <end position="318"/>
    </location>
</feature>
<dbReference type="Proteomes" id="UP001519921">
    <property type="component" value="Unassembled WGS sequence"/>
</dbReference>
<feature type="transmembrane region" description="Helical" evidence="7">
    <location>
        <begin position="260"/>
        <end position="278"/>
    </location>
</feature>
<dbReference type="EMBL" id="JAHXPT010000006">
    <property type="protein sequence ID" value="MBW6410236.1"/>
    <property type="molecule type" value="Genomic_DNA"/>
</dbReference>
<feature type="transmembrane region" description="Helical" evidence="7">
    <location>
        <begin position="68"/>
        <end position="87"/>
    </location>
</feature>
<organism evidence="9 10">
    <name type="scientific">Clostridium weizhouense</name>
    <dbReference type="NCBI Taxonomy" id="2859781"/>
    <lineage>
        <taxon>Bacteria</taxon>
        <taxon>Bacillati</taxon>
        <taxon>Bacillota</taxon>
        <taxon>Clostridia</taxon>
        <taxon>Eubacteriales</taxon>
        <taxon>Clostridiaceae</taxon>
        <taxon>Clostridium</taxon>
    </lineage>
</organism>
<dbReference type="PIRSF" id="PIRSF002808">
    <property type="entry name" value="Hexose_phosphate_transp"/>
    <property type="match status" value="1"/>
</dbReference>
<evidence type="ECO:0000256" key="5">
    <source>
        <dbReference type="ARBA" id="ARBA00022989"/>
    </source>
</evidence>
<evidence type="ECO:0000256" key="6">
    <source>
        <dbReference type="ARBA" id="ARBA00023136"/>
    </source>
</evidence>
<keyword evidence="10" id="KW-1185">Reference proteome</keyword>
<proteinExistence type="inferred from homology"/>
<feature type="transmembrane region" description="Helical" evidence="7">
    <location>
        <begin position="353"/>
        <end position="376"/>
    </location>
</feature>